<keyword evidence="6 8" id="KW-0472">Membrane</keyword>
<dbReference type="SUPFAM" id="SSF160240">
    <property type="entry name" value="Cation efflux protein cytoplasmic domain-like"/>
    <property type="match status" value="1"/>
</dbReference>
<dbReference type="NCBIfam" id="TIGR01297">
    <property type="entry name" value="CDF"/>
    <property type="match status" value="1"/>
</dbReference>
<dbReference type="Pfam" id="PF16916">
    <property type="entry name" value="ZT_dimer"/>
    <property type="match status" value="1"/>
</dbReference>
<keyword evidence="4 8" id="KW-0812">Transmembrane</keyword>
<dbReference type="PANTHER" id="PTHR43840">
    <property type="entry name" value="MITOCHONDRIAL METAL TRANSPORTER 1-RELATED"/>
    <property type="match status" value="1"/>
</dbReference>
<evidence type="ECO:0000256" key="2">
    <source>
        <dbReference type="ARBA" id="ARBA00008114"/>
    </source>
</evidence>
<feature type="domain" description="Cation efflux protein transmembrane" evidence="9">
    <location>
        <begin position="31"/>
        <end position="223"/>
    </location>
</feature>
<dbReference type="InterPro" id="IPR027470">
    <property type="entry name" value="Cation_efflux_CTD"/>
</dbReference>
<protein>
    <submittedName>
        <fullName evidence="11">Cation diffusion facilitator family transporter</fullName>
    </submittedName>
</protein>
<dbReference type="EMBL" id="JBHSOW010000126">
    <property type="protein sequence ID" value="MFC5653438.1"/>
    <property type="molecule type" value="Genomic_DNA"/>
</dbReference>
<feature type="compositionally biased region" description="Basic and acidic residues" evidence="7">
    <location>
        <begin position="468"/>
        <end position="479"/>
    </location>
</feature>
<gene>
    <name evidence="11" type="ORF">ACFPYJ_30840</name>
</gene>
<dbReference type="SUPFAM" id="SSF161111">
    <property type="entry name" value="Cation efflux protein transmembrane domain-like"/>
    <property type="match status" value="1"/>
</dbReference>
<sequence length="489" mass="53237">MGVGHSHGEHGHSHVGVDSSIVKNKEATRVLMISLVAMLITAIFQAIIVAISGSVALFADTIHNFGDALTSIPLWIAFALSRRLPTKRFTYGLNRSEDLAGLIIIIVIAISAVVAGYESVQRLINGSSLTNLWAVAIASIVGFLGNELVAIYRIRMGKKMGSAALVADGHHARVDGITSLAVLIGVIGTWLGYPIIDPIVGLVITITIIFIVKDSVKTIFSRLLDGIEPKTIDLITASVEDVRGVVGVTEVKARWFGHEVKADISIAVESDLSIKEGHDIVKNVIHRLQHDIEHLGSVHIHIDPEEEAGEVFHSHENFHEHHGHAHGRSGEHALNYPFEWVGVYKLSDGDYEFTLDEGPDPAMLIALLPLSDSTHDALEMAKLDAIEVFKGNVQVLSSGGVLQPSHDLTQLLLDGDVDFIVRITKPGSYALFTEHHPNEFAAALFRNGPIIRVSNQQAFPSAHAHAHTHADQHSHEGHPHHERKVHSHK</sequence>
<evidence type="ECO:0000256" key="1">
    <source>
        <dbReference type="ARBA" id="ARBA00004141"/>
    </source>
</evidence>
<dbReference type="RefSeq" id="WP_379192094.1">
    <property type="nucleotide sequence ID" value="NZ_JBHSOW010000126.1"/>
</dbReference>
<name>A0ABW0W6X6_9BACL</name>
<evidence type="ECO:0000256" key="8">
    <source>
        <dbReference type="SAM" id="Phobius"/>
    </source>
</evidence>
<organism evidence="11 12">
    <name type="scientific">Paenibacillus solisilvae</name>
    <dbReference type="NCBI Taxonomy" id="2486751"/>
    <lineage>
        <taxon>Bacteria</taxon>
        <taxon>Bacillati</taxon>
        <taxon>Bacillota</taxon>
        <taxon>Bacilli</taxon>
        <taxon>Bacillales</taxon>
        <taxon>Paenibacillaceae</taxon>
        <taxon>Paenibacillus</taxon>
    </lineage>
</organism>
<feature type="domain" description="Cation efflux protein cytoplasmic" evidence="10">
    <location>
        <begin position="229"/>
        <end position="305"/>
    </location>
</feature>
<keyword evidence="3" id="KW-0813">Transport</keyword>
<evidence type="ECO:0000259" key="9">
    <source>
        <dbReference type="Pfam" id="PF01545"/>
    </source>
</evidence>
<feature type="transmembrane region" description="Helical" evidence="8">
    <location>
        <begin position="132"/>
        <end position="154"/>
    </location>
</feature>
<accession>A0ABW0W6X6</accession>
<dbReference type="PANTHER" id="PTHR43840:SF15">
    <property type="entry name" value="MITOCHONDRIAL METAL TRANSPORTER 1-RELATED"/>
    <property type="match status" value="1"/>
</dbReference>
<feature type="transmembrane region" description="Helical" evidence="8">
    <location>
        <begin position="62"/>
        <end position="80"/>
    </location>
</feature>
<dbReference type="InterPro" id="IPR036837">
    <property type="entry name" value="Cation_efflux_CTD_sf"/>
</dbReference>
<dbReference type="Gene3D" id="3.30.70.1350">
    <property type="entry name" value="Cation efflux protein, cytoplasmic domain"/>
    <property type="match status" value="1"/>
</dbReference>
<comment type="similarity">
    <text evidence="2">Belongs to the cation diffusion facilitator (CDF) transporter (TC 2.A.4) family.</text>
</comment>
<feature type="transmembrane region" description="Helical" evidence="8">
    <location>
        <begin position="30"/>
        <end position="56"/>
    </location>
</feature>
<evidence type="ECO:0000256" key="5">
    <source>
        <dbReference type="ARBA" id="ARBA00022989"/>
    </source>
</evidence>
<feature type="transmembrane region" description="Helical" evidence="8">
    <location>
        <begin position="199"/>
        <end position="216"/>
    </location>
</feature>
<reference evidence="12" key="1">
    <citation type="journal article" date="2019" name="Int. J. Syst. Evol. Microbiol.">
        <title>The Global Catalogue of Microorganisms (GCM) 10K type strain sequencing project: providing services to taxonomists for standard genome sequencing and annotation.</title>
        <authorList>
            <consortium name="The Broad Institute Genomics Platform"/>
            <consortium name="The Broad Institute Genome Sequencing Center for Infectious Disease"/>
            <person name="Wu L."/>
            <person name="Ma J."/>
        </authorList>
    </citation>
    <scope>NUCLEOTIDE SEQUENCE [LARGE SCALE GENOMIC DNA]</scope>
    <source>
        <strain evidence="12">CGMCC 1.3240</strain>
    </source>
</reference>
<dbReference type="InterPro" id="IPR058533">
    <property type="entry name" value="Cation_efflux_TM"/>
</dbReference>
<keyword evidence="5 8" id="KW-1133">Transmembrane helix</keyword>
<evidence type="ECO:0000256" key="7">
    <source>
        <dbReference type="SAM" id="MobiDB-lite"/>
    </source>
</evidence>
<evidence type="ECO:0000313" key="12">
    <source>
        <dbReference type="Proteomes" id="UP001596047"/>
    </source>
</evidence>
<dbReference type="InterPro" id="IPR002524">
    <property type="entry name" value="Cation_efflux"/>
</dbReference>
<evidence type="ECO:0000313" key="11">
    <source>
        <dbReference type="EMBL" id="MFC5653438.1"/>
    </source>
</evidence>
<comment type="caution">
    <text evidence="11">The sequence shown here is derived from an EMBL/GenBank/DDBJ whole genome shotgun (WGS) entry which is preliminary data.</text>
</comment>
<evidence type="ECO:0000256" key="6">
    <source>
        <dbReference type="ARBA" id="ARBA00023136"/>
    </source>
</evidence>
<dbReference type="InterPro" id="IPR050291">
    <property type="entry name" value="CDF_Transporter"/>
</dbReference>
<dbReference type="Pfam" id="PF01545">
    <property type="entry name" value="Cation_efflux"/>
    <property type="match status" value="1"/>
</dbReference>
<evidence type="ECO:0000256" key="3">
    <source>
        <dbReference type="ARBA" id="ARBA00022448"/>
    </source>
</evidence>
<dbReference type="Proteomes" id="UP001596047">
    <property type="component" value="Unassembled WGS sequence"/>
</dbReference>
<dbReference type="Gene3D" id="1.20.1510.10">
    <property type="entry name" value="Cation efflux protein transmembrane domain"/>
    <property type="match status" value="1"/>
</dbReference>
<comment type="subcellular location">
    <subcellularLocation>
        <location evidence="1">Membrane</location>
        <topology evidence="1">Multi-pass membrane protein</topology>
    </subcellularLocation>
</comment>
<evidence type="ECO:0000256" key="4">
    <source>
        <dbReference type="ARBA" id="ARBA00022692"/>
    </source>
</evidence>
<feature type="region of interest" description="Disordered" evidence="7">
    <location>
        <begin position="459"/>
        <end position="489"/>
    </location>
</feature>
<feature type="transmembrane region" description="Helical" evidence="8">
    <location>
        <begin position="100"/>
        <end position="120"/>
    </location>
</feature>
<feature type="compositionally biased region" description="Basic residues" evidence="7">
    <location>
        <begin position="480"/>
        <end position="489"/>
    </location>
</feature>
<keyword evidence="12" id="KW-1185">Reference proteome</keyword>
<proteinExistence type="inferred from homology"/>
<evidence type="ECO:0000259" key="10">
    <source>
        <dbReference type="Pfam" id="PF16916"/>
    </source>
</evidence>
<dbReference type="InterPro" id="IPR027469">
    <property type="entry name" value="Cation_efflux_TMD_sf"/>
</dbReference>